<reference evidence="1" key="1">
    <citation type="submission" date="2021-03" db="EMBL/GenBank/DDBJ databases">
        <authorList>
            <consortium name="DOE Joint Genome Institute"/>
            <person name="Ahrendt S."/>
            <person name="Looney B.P."/>
            <person name="Miyauchi S."/>
            <person name="Morin E."/>
            <person name="Drula E."/>
            <person name="Courty P.E."/>
            <person name="Chicoki N."/>
            <person name="Fauchery L."/>
            <person name="Kohler A."/>
            <person name="Kuo A."/>
            <person name="Labutti K."/>
            <person name="Pangilinan J."/>
            <person name="Lipzen A."/>
            <person name="Riley R."/>
            <person name="Andreopoulos W."/>
            <person name="He G."/>
            <person name="Johnson J."/>
            <person name="Barry K.W."/>
            <person name="Grigoriev I.V."/>
            <person name="Nagy L."/>
            <person name="Hibbett D."/>
            <person name="Henrissat B."/>
            <person name="Matheny P.B."/>
            <person name="Labbe J."/>
            <person name="Martin F."/>
        </authorList>
    </citation>
    <scope>NUCLEOTIDE SEQUENCE</scope>
    <source>
        <strain evidence="1">HHB10654</strain>
    </source>
</reference>
<evidence type="ECO:0000313" key="2">
    <source>
        <dbReference type="Proteomes" id="UP000814140"/>
    </source>
</evidence>
<dbReference type="EMBL" id="MU277205">
    <property type="protein sequence ID" value="KAI0062858.1"/>
    <property type="molecule type" value="Genomic_DNA"/>
</dbReference>
<protein>
    <submittedName>
        <fullName evidence="1">Peptidase S28</fullName>
    </submittedName>
</protein>
<evidence type="ECO:0000313" key="1">
    <source>
        <dbReference type="EMBL" id="KAI0062858.1"/>
    </source>
</evidence>
<organism evidence="1 2">
    <name type="scientific">Artomyces pyxidatus</name>
    <dbReference type="NCBI Taxonomy" id="48021"/>
    <lineage>
        <taxon>Eukaryota</taxon>
        <taxon>Fungi</taxon>
        <taxon>Dikarya</taxon>
        <taxon>Basidiomycota</taxon>
        <taxon>Agaricomycotina</taxon>
        <taxon>Agaricomycetes</taxon>
        <taxon>Russulales</taxon>
        <taxon>Auriscalpiaceae</taxon>
        <taxon>Artomyces</taxon>
    </lineage>
</organism>
<dbReference type="Proteomes" id="UP000814140">
    <property type="component" value="Unassembled WGS sequence"/>
</dbReference>
<name>A0ACB8T417_9AGAM</name>
<gene>
    <name evidence="1" type="ORF">BV25DRAFT_1870065</name>
</gene>
<keyword evidence="2" id="KW-1185">Reference proteome</keyword>
<accession>A0ACB8T417</accession>
<reference evidence="1" key="2">
    <citation type="journal article" date="2022" name="New Phytol.">
        <title>Evolutionary transition to the ectomycorrhizal habit in the genomes of a hyperdiverse lineage of mushroom-forming fungi.</title>
        <authorList>
            <person name="Looney B."/>
            <person name="Miyauchi S."/>
            <person name="Morin E."/>
            <person name="Drula E."/>
            <person name="Courty P.E."/>
            <person name="Kohler A."/>
            <person name="Kuo A."/>
            <person name="LaButti K."/>
            <person name="Pangilinan J."/>
            <person name="Lipzen A."/>
            <person name="Riley R."/>
            <person name="Andreopoulos W."/>
            <person name="He G."/>
            <person name="Johnson J."/>
            <person name="Nolan M."/>
            <person name="Tritt A."/>
            <person name="Barry K.W."/>
            <person name="Grigoriev I.V."/>
            <person name="Nagy L.G."/>
            <person name="Hibbett D."/>
            <person name="Henrissat B."/>
            <person name="Matheny P.B."/>
            <person name="Labbe J."/>
            <person name="Martin F.M."/>
        </authorList>
    </citation>
    <scope>NUCLEOTIDE SEQUENCE</scope>
    <source>
        <strain evidence="1">HHB10654</strain>
    </source>
</reference>
<comment type="caution">
    <text evidence="1">The sequence shown here is derived from an EMBL/GenBank/DDBJ whole genome shotgun (WGS) entry which is preliminary data.</text>
</comment>
<proteinExistence type="predicted"/>
<sequence length="538" mass="59711">MRKLLSCVGAQSVNFWKLQASTTRTSQGLFRIQAQDPAIDDSGYASVPVTPASFPEYTFTQPLDHFHNTTNATFGQRYWINTRHYQPGIGTPVIVIDGGETSGADRLPFLDTGIADILAKATGGVGVVLEHRYYGDSVGVSDFSTDSLRWLNNEQALEDSANFMRNVKFEGIDEDLTAPNTPWIYYGGSYAGARAAHMRVLYPDIVFGAIASSAVTHAALTNWEYMDVIRLEADPVCSANLVRSVAVIEAFLKVPYLRNTVKGLFNLTDLESDQDFVSLLTYPLGSWQGKNWDPAVGDTSFDDFCDALNGNTSTVAESHKEVELPGGPRVNIALLNYAKYIRENIVASCPTDAGFTIEECFGTNDASLYQATDLSQTWRLWAFQYCTQWGYLTTAPPNRNTPTIISHLIDVDYAHKICAQAFPPGDHFIVPRLPDVGAVNVLGNFDIAEDRLAIIDGEIDPWRPDTPHSQYYAKERPDTILRPFKLVPGGVHHWDENGLRNSTAEPQEIRLIHEQEVAFVQAWLKDFKNARQSPAKSV</sequence>